<evidence type="ECO:0000313" key="1">
    <source>
        <dbReference type="EMBL" id="DAD81962.1"/>
    </source>
</evidence>
<organism evidence="1">
    <name type="scientific">Siphoviridae sp. ctAvK3</name>
    <dbReference type="NCBI Taxonomy" id="2826184"/>
    <lineage>
        <taxon>Viruses</taxon>
        <taxon>Duplodnaviria</taxon>
        <taxon>Heunggongvirae</taxon>
        <taxon>Uroviricota</taxon>
        <taxon>Caudoviricetes</taxon>
    </lineage>
</organism>
<sequence>MLILSLYNEATHSTPIPPPFQPHAHAHPLPPLHAAVSYIIFDITIKFHKTVINQRFYAIFIFLCSYINLEIANV</sequence>
<accession>A0A8S5MI86</accession>
<dbReference type="EMBL" id="BK014910">
    <property type="protein sequence ID" value="DAD81962.1"/>
    <property type="molecule type" value="Genomic_DNA"/>
</dbReference>
<protein>
    <submittedName>
        <fullName evidence="1">Uncharacterized protein</fullName>
    </submittedName>
</protein>
<reference evidence="1" key="1">
    <citation type="journal article" date="2021" name="Proc. Natl. Acad. Sci. U.S.A.">
        <title>A Catalog of Tens of Thousands of Viruses from Human Metagenomes Reveals Hidden Associations with Chronic Diseases.</title>
        <authorList>
            <person name="Tisza M.J."/>
            <person name="Buck C.B."/>
        </authorList>
    </citation>
    <scope>NUCLEOTIDE SEQUENCE</scope>
    <source>
        <strain evidence="1">CtAvK3</strain>
    </source>
</reference>
<proteinExistence type="predicted"/>
<name>A0A8S5MI86_9CAUD</name>